<accession>A0AAQ1ZI18</accession>
<comment type="caution">
    <text evidence="1">The sequence shown here is derived from an EMBL/GenBank/DDBJ whole genome shotgun (WGS) entry which is preliminary data.</text>
</comment>
<dbReference type="Proteomes" id="UP000255283">
    <property type="component" value="Unassembled WGS sequence"/>
</dbReference>
<dbReference type="AlphaFoldDB" id="A0AAQ1ZI18"/>
<gene>
    <name evidence="1" type="ORF">NCTC13063_00855</name>
</gene>
<protein>
    <submittedName>
        <fullName evidence="1">Uncharacterized protein</fullName>
    </submittedName>
</protein>
<organism evidence="1 2">
    <name type="scientific">Segatella buccae</name>
    <dbReference type="NCBI Taxonomy" id="28126"/>
    <lineage>
        <taxon>Bacteria</taxon>
        <taxon>Pseudomonadati</taxon>
        <taxon>Bacteroidota</taxon>
        <taxon>Bacteroidia</taxon>
        <taxon>Bacteroidales</taxon>
        <taxon>Prevotellaceae</taxon>
        <taxon>Segatella</taxon>
    </lineage>
</organism>
<sequence>MVNLKSCMGDTATFRHYSRITEWTSNTFKFVNFRGGKLKLNH</sequence>
<reference evidence="1 2" key="1">
    <citation type="submission" date="2018-06" db="EMBL/GenBank/DDBJ databases">
        <authorList>
            <consortium name="Pathogen Informatics"/>
            <person name="Doyle S."/>
        </authorList>
    </citation>
    <scope>NUCLEOTIDE SEQUENCE [LARGE SCALE GENOMIC DNA]</scope>
    <source>
        <strain evidence="1 2">NCTC13063</strain>
    </source>
</reference>
<proteinExistence type="predicted"/>
<evidence type="ECO:0000313" key="1">
    <source>
        <dbReference type="EMBL" id="SUB79588.1"/>
    </source>
</evidence>
<evidence type="ECO:0000313" key="2">
    <source>
        <dbReference type="Proteomes" id="UP000255283"/>
    </source>
</evidence>
<dbReference type="EMBL" id="UGTJ01000001">
    <property type="protein sequence ID" value="SUB79588.1"/>
    <property type="molecule type" value="Genomic_DNA"/>
</dbReference>
<name>A0AAQ1ZI18_9BACT</name>